<keyword evidence="8" id="KW-1185">Reference proteome</keyword>
<evidence type="ECO:0000313" key="7">
    <source>
        <dbReference type="EMBL" id="MSS26608.1"/>
    </source>
</evidence>
<dbReference type="Pfam" id="PF00675">
    <property type="entry name" value="Peptidase_M16"/>
    <property type="match status" value="1"/>
</dbReference>
<dbReference type="InterPro" id="IPR007863">
    <property type="entry name" value="Peptidase_M16_C"/>
</dbReference>
<protein>
    <submittedName>
        <fullName evidence="7">Insulinase family protein</fullName>
    </submittedName>
</protein>
<dbReference type="Gene3D" id="3.30.830.10">
    <property type="entry name" value="Metalloenzyme, LuxS/M16 peptidase-like"/>
    <property type="match status" value="4"/>
</dbReference>
<dbReference type="PROSITE" id="PS00143">
    <property type="entry name" value="INSULINASE"/>
    <property type="match status" value="1"/>
</dbReference>
<keyword evidence="4" id="KW-0732">Signal</keyword>
<dbReference type="PANTHER" id="PTHR11851:SF49">
    <property type="entry name" value="MITOCHONDRIAL-PROCESSING PEPTIDASE SUBUNIT ALPHA"/>
    <property type="match status" value="1"/>
</dbReference>
<dbReference type="RefSeq" id="WP_154508262.1">
    <property type="nucleotide sequence ID" value="NZ_VUMH01000001.1"/>
</dbReference>
<dbReference type="SUPFAM" id="SSF63411">
    <property type="entry name" value="LuxS/MPP-like metallohydrolase"/>
    <property type="match status" value="4"/>
</dbReference>
<proteinExistence type="inferred from homology"/>
<feature type="chain" id="PRO_5026955693" evidence="4">
    <location>
        <begin position="24"/>
        <end position="878"/>
    </location>
</feature>
<gene>
    <name evidence="7" type="ORF">FYJ44_00790</name>
</gene>
<dbReference type="Pfam" id="PF05193">
    <property type="entry name" value="Peptidase_M16_C"/>
    <property type="match status" value="2"/>
</dbReference>
<feature type="domain" description="Peptidase M16 N-terminal" evidence="5">
    <location>
        <begin position="58"/>
        <end position="190"/>
    </location>
</feature>
<dbReference type="InterPro" id="IPR011765">
    <property type="entry name" value="Pept_M16_N"/>
</dbReference>
<evidence type="ECO:0000259" key="6">
    <source>
        <dbReference type="Pfam" id="PF05193"/>
    </source>
</evidence>
<dbReference type="PANTHER" id="PTHR11851">
    <property type="entry name" value="METALLOPROTEASE"/>
    <property type="match status" value="1"/>
</dbReference>
<dbReference type="AlphaFoldDB" id="A0A6L5XHI4"/>
<comment type="cofactor">
    <cofactor evidence="1">
        <name>Zn(2+)</name>
        <dbReference type="ChEBI" id="CHEBI:29105"/>
    </cofactor>
</comment>
<feature type="domain" description="Peptidase M16 C-terminal" evidence="6">
    <location>
        <begin position="660"/>
        <end position="808"/>
    </location>
</feature>
<sequence>MRHIVSLFILTLFIAISTSAATAATPARAASAAERLVRLPNGLTVYILRDARFPLVCTRLYVRTGSANEEPGHAGISHLLEHMVFKGTEHRPKGQVARDVEALGGYLNAATSFDKTWYMTDMPAAHWRTGMDVVKDMAFQAQLDPKELEAEKNVVISELQRGEDSPMRKLYENLQVAGLKNTPYGRPIIGYVDTIKAVTAQDLRDYVKRWYQPRNMLLLVAGDIEPDAVLAYAQKLFGGLKNSGDLPVPQPLDLTDAAGGPRVEVSRGPWNKVYLGIALPAPGLRDLRSVELDVLSYLLGGDGTSAFYRKYKYEKQLVDSISVDNMSLARAGLLTITAQLDPGKLEIFWRELTGDLAKLTAKDFSADAVRRAKFNLEDGMDRAGETLNGLASWKGAIQFDLGGEQAERNLRFTQRNVDESQLQNAIARWLAPEQARVRVLAPEGAALPDLDAILQKNWPAGSGAQKTSTAETSAGKREVVQLGQGRTLILIPDATVPYISLDLMLPGGQALLKPEQQGLADLTARLLTDGSGKLDAQGVERYFAERAAAISARAGLQTFGISLTGPSRFNADYFSVLADVFSKPRFEAKELRREVENMKSAIRQRADRPLAYMFAKLNPFLYPGGQSYGFDGLGTPQSLDGFDRKDVQAFWTRQSGQPWVLSVAGSFEREAVLAFARSLPAPERRDFAVPAPVWGRDRTLNLNLPGRNQAHLLQLFKTVPPTHPDAPALMLLQAVLSGQSGLLFSSLRDEQGLGYTVTAFNRSMPETGFMAFYIGTTPDKVEQARKGFAGIIAELKAKPLPKALLAAGSNRLLGEYLRDRQSLADRAGEAATDAVLRYPQDFQKQLLDKAAALTPADVQAVARKYLEPANAYEVTLLP</sequence>
<comment type="similarity">
    <text evidence="2 3">Belongs to the peptidase M16 family.</text>
</comment>
<evidence type="ECO:0000256" key="3">
    <source>
        <dbReference type="RuleBase" id="RU004447"/>
    </source>
</evidence>
<dbReference type="InterPro" id="IPR050361">
    <property type="entry name" value="MPP/UQCRC_Complex"/>
</dbReference>
<name>A0A6L5XHI4_9BACT</name>
<evidence type="ECO:0000256" key="2">
    <source>
        <dbReference type="ARBA" id="ARBA00007261"/>
    </source>
</evidence>
<evidence type="ECO:0000313" key="8">
    <source>
        <dbReference type="Proteomes" id="UP000477488"/>
    </source>
</evidence>
<organism evidence="7 8">
    <name type="scientific">Desulfovibrio porci</name>
    <dbReference type="NCBI Taxonomy" id="2605782"/>
    <lineage>
        <taxon>Bacteria</taxon>
        <taxon>Pseudomonadati</taxon>
        <taxon>Thermodesulfobacteriota</taxon>
        <taxon>Desulfovibrionia</taxon>
        <taxon>Desulfovibrionales</taxon>
        <taxon>Desulfovibrionaceae</taxon>
        <taxon>Desulfovibrio</taxon>
    </lineage>
</organism>
<feature type="signal peptide" evidence="4">
    <location>
        <begin position="1"/>
        <end position="23"/>
    </location>
</feature>
<dbReference type="Proteomes" id="UP000477488">
    <property type="component" value="Unassembled WGS sequence"/>
</dbReference>
<dbReference type="GO" id="GO:0004222">
    <property type="term" value="F:metalloendopeptidase activity"/>
    <property type="evidence" value="ECO:0007669"/>
    <property type="project" value="InterPro"/>
</dbReference>
<dbReference type="GO" id="GO:0046872">
    <property type="term" value="F:metal ion binding"/>
    <property type="evidence" value="ECO:0007669"/>
    <property type="project" value="InterPro"/>
</dbReference>
<feature type="domain" description="Peptidase M16 C-terminal" evidence="6">
    <location>
        <begin position="198"/>
        <end position="376"/>
    </location>
</feature>
<evidence type="ECO:0000256" key="1">
    <source>
        <dbReference type="ARBA" id="ARBA00001947"/>
    </source>
</evidence>
<comment type="caution">
    <text evidence="7">The sequence shown here is derived from an EMBL/GenBank/DDBJ whole genome shotgun (WGS) entry which is preliminary data.</text>
</comment>
<evidence type="ECO:0000256" key="4">
    <source>
        <dbReference type="SAM" id="SignalP"/>
    </source>
</evidence>
<evidence type="ECO:0000259" key="5">
    <source>
        <dbReference type="Pfam" id="PF00675"/>
    </source>
</evidence>
<dbReference type="InterPro" id="IPR011249">
    <property type="entry name" value="Metalloenz_LuxS/M16"/>
</dbReference>
<accession>A0A6L5XHI4</accession>
<dbReference type="GO" id="GO:0006508">
    <property type="term" value="P:proteolysis"/>
    <property type="evidence" value="ECO:0007669"/>
    <property type="project" value="InterPro"/>
</dbReference>
<dbReference type="EMBL" id="VUMH01000001">
    <property type="protein sequence ID" value="MSS26608.1"/>
    <property type="molecule type" value="Genomic_DNA"/>
</dbReference>
<reference evidence="7 8" key="1">
    <citation type="submission" date="2019-09" db="EMBL/GenBank/DDBJ databases">
        <title>In-depth cultivation of the pig gut microbiome towards novel bacterial diversity and tailored functional studies.</title>
        <authorList>
            <person name="Wylensek D."/>
            <person name="Hitch T.C.A."/>
            <person name="Clavel T."/>
        </authorList>
    </citation>
    <scope>NUCLEOTIDE SEQUENCE [LARGE SCALE GENOMIC DNA]</scope>
    <source>
        <strain evidence="7 8">PG-178-WT-4</strain>
    </source>
</reference>
<dbReference type="InterPro" id="IPR001431">
    <property type="entry name" value="Pept_M16_Zn_BS"/>
</dbReference>